<organism evidence="1 2">
    <name type="scientific">Rhizobium rosettiformans</name>
    <dbReference type="NCBI Taxonomy" id="1368430"/>
    <lineage>
        <taxon>Bacteria</taxon>
        <taxon>Pseudomonadati</taxon>
        <taxon>Pseudomonadota</taxon>
        <taxon>Alphaproteobacteria</taxon>
        <taxon>Hyphomicrobiales</taxon>
        <taxon>Rhizobiaceae</taxon>
        <taxon>Rhizobium/Agrobacterium group</taxon>
        <taxon>Rhizobium</taxon>
    </lineage>
</organism>
<sequence length="84" mass="9173">MFERLGNLKQTVLDIIIGVDRCERLVETLLDQATDAGGVPDLCGKDLCLQVVECVVIHAILDATLCNSRLCLDVRIFAIGEFAP</sequence>
<gene>
    <name evidence="1" type="ORF">D4A92_16445</name>
</gene>
<proteinExistence type="predicted"/>
<dbReference type="Proteomes" id="UP000596351">
    <property type="component" value="Chromosome"/>
</dbReference>
<accession>A0ABX7EY83</accession>
<evidence type="ECO:0000313" key="2">
    <source>
        <dbReference type="Proteomes" id="UP000596351"/>
    </source>
</evidence>
<protein>
    <submittedName>
        <fullName evidence="1">Uncharacterized protein</fullName>
    </submittedName>
</protein>
<reference evidence="1 2" key="1">
    <citation type="submission" date="2018-09" db="EMBL/GenBank/DDBJ databases">
        <title>Rhizobium sp. MAE2-X.</title>
        <authorList>
            <person name="Lee Y."/>
            <person name="Jeon C.O."/>
        </authorList>
    </citation>
    <scope>NUCLEOTIDE SEQUENCE [LARGE SCALE GENOMIC DNA]</scope>
    <source>
        <strain evidence="1 2">MAE2-X</strain>
    </source>
</reference>
<dbReference type="EMBL" id="CP032405">
    <property type="protein sequence ID" value="QRF52910.1"/>
    <property type="molecule type" value="Genomic_DNA"/>
</dbReference>
<evidence type="ECO:0000313" key="1">
    <source>
        <dbReference type="EMBL" id="QRF52910.1"/>
    </source>
</evidence>
<keyword evidence="2" id="KW-1185">Reference proteome</keyword>
<name>A0ABX7EY83_9HYPH</name>